<feature type="chain" id="PRO_5008538940" description="ABC transporter substrate-binding protein PnrA-like domain-containing protein" evidence="7">
    <location>
        <begin position="23"/>
        <end position="341"/>
    </location>
</feature>
<dbReference type="PANTHER" id="PTHR34296">
    <property type="entry name" value="TRANSCRIPTIONAL ACTIVATOR PROTEIN MED"/>
    <property type="match status" value="1"/>
</dbReference>
<dbReference type="Pfam" id="PF02608">
    <property type="entry name" value="Bmp"/>
    <property type="match status" value="1"/>
</dbReference>
<dbReference type="AlphaFoldDB" id="A0A1B2I6V0"/>
<accession>A0A1B2I6V0</accession>
<sequence length="341" mass="38148">MKKFILPAAFILMMIMECAAFAAPKRISLMLEGSNTASASGFNWLCLEGMRNAQVRFGNKKLSTKYYNALDDNTKLLPLLKEAAAASDLVIITSVAYIKYLPEVMREYPACSFLTFDTNNLDGVTEIVFREEEGGFLAGALAAIMTTREDVERINDEKKIGIILGEKVPPVERFRRGYIAGAWYINPDIEVLCEYTNDFNDRAKAAEAAMKLKRLGADIIFCVNGAAGIGAIERAKEGGYWTIGVDTELESDFPEMVLTSVVKRSGHVIYKVIENFLQDNLPKDRFSLGLKDDCIDISTWTRETKQNVPLDVRKRIDELEDKVSSGLIKIKKTDYQGIFSK</sequence>
<keyword evidence="5" id="KW-0472">Membrane</keyword>
<dbReference type="GeneID" id="83058501"/>
<dbReference type="EMBL" id="CP016757">
    <property type="protein sequence ID" value="ANZ45673.1"/>
    <property type="molecule type" value="Genomic_DNA"/>
</dbReference>
<feature type="signal peptide" evidence="7">
    <location>
        <begin position="1"/>
        <end position="22"/>
    </location>
</feature>
<dbReference type="PANTHER" id="PTHR34296:SF2">
    <property type="entry name" value="ABC TRANSPORTER GUANOSINE-BINDING PROTEIN NUPN"/>
    <property type="match status" value="1"/>
</dbReference>
<feature type="domain" description="ABC transporter substrate-binding protein PnrA-like" evidence="8">
    <location>
        <begin position="36"/>
        <end position="332"/>
    </location>
</feature>
<evidence type="ECO:0000256" key="1">
    <source>
        <dbReference type="ARBA" id="ARBA00004193"/>
    </source>
</evidence>
<dbReference type="KEGG" id="cpor:BED41_11655"/>
<keyword evidence="10" id="KW-1185">Reference proteome</keyword>
<comment type="subcellular location">
    <subcellularLocation>
        <location evidence="1">Cell membrane</location>
        <topology evidence="1">Lipid-anchor</topology>
    </subcellularLocation>
</comment>
<dbReference type="InterPro" id="IPR003760">
    <property type="entry name" value="PnrA-like"/>
</dbReference>
<organism evidence="9 10">
    <name type="scientific">Cloacibacillus porcorum</name>
    <dbReference type="NCBI Taxonomy" id="1197717"/>
    <lineage>
        <taxon>Bacteria</taxon>
        <taxon>Thermotogati</taxon>
        <taxon>Synergistota</taxon>
        <taxon>Synergistia</taxon>
        <taxon>Synergistales</taxon>
        <taxon>Synergistaceae</taxon>
        <taxon>Cloacibacillus</taxon>
    </lineage>
</organism>
<evidence type="ECO:0000256" key="4">
    <source>
        <dbReference type="ARBA" id="ARBA00022729"/>
    </source>
</evidence>
<dbReference type="SUPFAM" id="SSF53822">
    <property type="entry name" value="Periplasmic binding protein-like I"/>
    <property type="match status" value="1"/>
</dbReference>
<dbReference type="STRING" id="1197717.BED41_11655"/>
<evidence type="ECO:0000313" key="9">
    <source>
        <dbReference type="EMBL" id="ANZ45673.1"/>
    </source>
</evidence>
<dbReference type="RefSeq" id="WP_066746422.1">
    <property type="nucleotide sequence ID" value="NZ_CP016757.1"/>
</dbReference>
<dbReference type="Gene3D" id="3.40.50.2300">
    <property type="match status" value="2"/>
</dbReference>
<protein>
    <recommendedName>
        <fullName evidence="8">ABC transporter substrate-binding protein PnrA-like domain-containing protein</fullName>
    </recommendedName>
</protein>
<gene>
    <name evidence="9" type="ORF">BED41_11655</name>
</gene>
<dbReference type="Proteomes" id="UP000093044">
    <property type="component" value="Chromosome"/>
</dbReference>
<evidence type="ECO:0000256" key="6">
    <source>
        <dbReference type="ARBA" id="ARBA00023288"/>
    </source>
</evidence>
<keyword evidence="6" id="KW-0449">Lipoprotein</keyword>
<comment type="similarity">
    <text evidence="2">Belongs to the BMP lipoprotein family.</text>
</comment>
<dbReference type="InterPro" id="IPR050957">
    <property type="entry name" value="BMP_lipoprotein"/>
</dbReference>
<proteinExistence type="inferred from homology"/>
<evidence type="ECO:0000256" key="3">
    <source>
        <dbReference type="ARBA" id="ARBA00022475"/>
    </source>
</evidence>
<dbReference type="InterPro" id="IPR028082">
    <property type="entry name" value="Peripla_BP_I"/>
</dbReference>
<evidence type="ECO:0000256" key="7">
    <source>
        <dbReference type="SAM" id="SignalP"/>
    </source>
</evidence>
<evidence type="ECO:0000256" key="2">
    <source>
        <dbReference type="ARBA" id="ARBA00008610"/>
    </source>
</evidence>
<keyword evidence="4 7" id="KW-0732">Signal</keyword>
<evidence type="ECO:0000256" key="5">
    <source>
        <dbReference type="ARBA" id="ARBA00023136"/>
    </source>
</evidence>
<keyword evidence="3" id="KW-1003">Cell membrane</keyword>
<evidence type="ECO:0000259" key="8">
    <source>
        <dbReference type="Pfam" id="PF02608"/>
    </source>
</evidence>
<dbReference type="GO" id="GO:0005886">
    <property type="term" value="C:plasma membrane"/>
    <property type="evidence" value="ECO:0007669"/>
    <property type="project" value="UniProtKB-SubCell"/>
</dbReference>
<evidence type="ECO:0000313" key="10">
    <source>
        <dbReference type="Proteomes" id="UP000093044"/>
    </source>
</evidence>
<reference evidence="9" key="1">
    <citation type="submission" date="2016-08" db="EMBL/GenBank/DDBJ databases">
        <title>Complete genome of Cloacibacillus porcorum.</title>
        <authorList>
            <person name="Looft T."/>
            <person name="Bayles D.O."/>
            <person name="Alt D.P."/>
        </authorList>
    </citation>
    <scope>NUCLEOTIDE SEQUENCE [LARGE SCALE GENOMIC DNA]</scope>
    <source>
        <strain evidence="9">CL-84</strain>
    </source>
</reference>
<name>A0A1B2I6V0_9BACT</name>
<dbReference type="CDD" id="cd06304">
    <property type="entry name" value="PBP1_BmpA_Med_PnrA-like"/>
    <property type="match status" value="1"/>
</dbReference>